<dbReference type="OrthoDB" id="1653505at2"/>
<dbReference type="RefSeq" id="WP_156990078.1">
    <property type="nucleotide sequence ID" value="NZ_VWXL01000033.1"/>
</dbReference>
<keyword evidence="3" id="KW-1185">Reference proteome</keyword>
<feature type="compositionally biased region" description="Basic and acidic residues" evidence="1">
    <location>
        <begin position="334"/>
        <end position="343"/>
    </location>
</feature>
<name>A0A6N8HXI6_9FIRM</name>
<dbReference type="EMBL" id="VWXL01000033">
    <property type="protein sequence ID" value="MVB10462.1"/>
    <property type="molecule type" value="Genomic_DNA"/>
</dbReference>
<comment type="caution">
    <text evidence="2">The sequence shown here is derived from an EMBL/GenBank/DDBJ whole genome shotgun (WGS) entry which is preliminary data.</text>
</comment>
<protein>
    <submittedName>
        <fullName evidence="2">Uncharacterized protein</fullName>
    </submittedName>
</protein>
<dbReference type="Proteomes" id="UP000469440">
    <property type="component" value="Unassembled WGS sequence"/>
</dbReference>
<dbReference type="AlphaFoldDB" id="A0A6N8HXI6"/>
<accession>A0A6N8HXI6</accession>
<organism evidence="2 3">
    <name type="scientific">Caproicibacter fermentans</name>
    <dbReference type="NCBI Taxonomy" id="2576756"/>
    <lineage>
        <taxon>Bacteria</taxon>
        <taxon>Bacillati</taxon>
        <taxon>Bacillota</taxon>
        <taxon>Clostridia</taxon>
        <taxon>Eubacteriales</taxon>
        <taxon>Acutalibacteraceae</taxon>
        <taxon>Caproicibacter</taxon>
    </lineage>
</organism>
<evidence type="ECO:0000256" key="1">
    <source>
        <dbReference type="SAM" id="MobiDB-lite"/>
    </source>
</evidence>
<evidence type="ECO:0000313" key="3">
    <source>
        <dbReference type="Proteomes" id="UP000469440"/>
    </source>
</evidence>
<proteinExistence type="predicted"/>
<evidence type="ECO:0000313" key="2">
    <source>
        <dbReference type="EMBL" id="MVB10462.1"/>
    </source>
</evidence>
<feature type="region of interest" description="Disordered" evidence="1">
    <location>
        <begin position="327"/>
        <end position="350"/>
    </location>
</feature>
<reference evidence="2 3" key="1">
    <citation type="submission" date="2019-09" db="EMBL/GenBank/DDBJ databases">
        <title>Genome sequence of Clostridium sp. EA1.</title>
        <authorList>
            <person name="Poehlein A."/>
            <person name="Bengelsdorf F.R."/>
            <person name="Daniel R."/>
        </authorList>
    </citation>
    <scope>NUCLEOTIDE SEQUENCE [LARGE SCALE GENOMIC DNA]</scope>
    <source>
        <strain evidence="2 3">EA1</strain>
    </source>
</reference>
<sequence length="350" mass="41039">MMKKFENVDVIDTLRKIMLHNTRYYQTDFEYDIRTLADAAESNSWTRPFLWMSRESGTWCFPERDVYIKSTHPYNSWQSYRNDQGVKAYWVIFDKQSEDHKVTGTICELDYPKHADQAQKSAVQPNRVELVFKRPAAVRVYDFEDYDKNWYAIHRENGDIYNRSFLVENEAALQNQIADIRNACFQEAEPVGVDEYVSEMVRQHFCSRGYTVGDMTYVIPDDVFEAVRRGIPAYALYHDNRKELIPSVKEADRLNMHETLFGIRLEDKKLLDYLVKRPSMKGELFSGEELLLLDSILLHTGKTDALNERGRETLDRMIQKLDLVVSPTGNEANEMERSLNHEAESDELER</sequence>
<gene>
    <name evidence="2" type="ORF">CAFE_11510</name>
</gene>